<proteinExistence type="predicted"/>
<evidence type="ECO:0000313" key="1">
    <source>
        <dbReference type="EMBL" id="RKO82869.1"/>
    </source>
</evidence>
<evidence type="ECO:0000313" key="2">
    <source>
        <dbReference type="Proteomes" id="UP000269721"/>
    </source>
</evidence>
<organism evidence="1 2">
    <name type="scientific">Blyttiomyces helicus</name>
    <dbReference type="NCBI Taxonomy" id="388810"/>
    <lineage>
        <taxon>Eukaryota</taxon>
        <taxon>Fungi</taxon>
        <taxon>Fungi incertae sedis</taxon>
        <taxon>Chytridiomycota</taxon>
        <taxon>Chytridiomycota incertae sedis</taxon>
        <taxon>Chytridiomycetes</taxon>
        <taxon>Chytridiomycetes incertae sedis</taxon>
        <taxon>Blyttiomyces</taxon>
    </lineage>
</organism>
<sequence>MSKQTGSGKDLEGQPNSGAGSFDIRDLLAALQNSGLSLVNVTLENATIYSGKMDDVVIGSISPSPATFTQTTIGSNGYGGPFLAYGDTPTVSQYGSNGNIIGTLTTGTSVSWDPTSSLFDVAGSLTVTDGSILGNIQIIDHKIIAVPQNPNHTGNIEMIPETPSNYIWIGGNIQQNNTGVVEFNMASDFSITSLSTANVNARTDFNMTSDRGNITLERDDKSVNEIESIEYIQMTSLVTSVSVTLADSSIQTTTRTFLQVITAGDNMVTTETDDPYGVVFQIIETVQSKSTVLGIPQTVTTITTTEIVPANVLTQAETFTTISGPTTTFDSQVPIFFIPP</sequence>
<reference evidence="2" key="1">
    <citation type="journal article" date="2018" name="Nat. Microbiol.">
        <title>Leveraging single-cell genomics to expand the fungal tree of life.</title>
        <authorList>
            <person name="Ahrendt S.R."/>
            <person name="Quandt C.A."/>
            <person name="Ciobanu D."/>
            <person name="Clum A."/>
            <person name="Salamov A."/>
            <person name="Andreopoulos B."/>
            <person name="Cheng J.F."/>
            <person name="Woyke T."/>
            <person name="Pelin A."/>
            <person name="Henrissat B."/>
            <person name="Reynolds N.K."/>
            <person name="Benny G.L."/>
            <person name="Smith M.E."/>
            <person name="James T.Y."/>
            <person name="Grigoriev I.V."/>
        </authorList>
    </citation>
    <scope>NUCLEOTIDE SEQUENCE [LARGE SCALE GENOMIC DNA]</scope>
</reference>
<name>A0A4P9VTL4_9FUNG</name>
<dbReference type="Proteomes" id="UP000269721">
    <property type="component" value="Unassembled WGS sequence"/>
</dbReference>
<protein>
    <submittedName>
        <fullName evidence="1">Uncharacterized protein</fullName>
    </submittedName>
</protein>
<keyword evidence="2" id="KW-1185">Reference proteome</keyword>
<accession>A0A4P9VTL4</accession>
<gene>
    <name evidence="1" type="ORF">BDK51DRAFT_44406</name>
</gene>
<dbReference type="AlphaFoldDB" id="A0A4P9VTL4"/>
<dbReference type="EMBL" id="ML001980">
    <property type="protein sequence ID" value="RKO82869.1"/>
    <property type="molecule type" value="Genomic_DNA"/>
</dbReference>